<protein>
    <submittedName>
        <fullName evidence="2">Uncharacterized protein</fullName>
    </submittedName>
</protein>
<dbReference type="EMBL" id="JAMKFB020000020">
    <property type="protein sequence ID" value="KAL0163979.1"/>
    <property type="molecule type" value="Genomic_DNA"/>
</dbReference>
<evidence type="ECO:0000313" key="2">
    <source>
        <dbReference type="EMBL" id="KAL0163979.1"/>
    </source>
</evidence>
<dbReference type="Proteomes" id="UP001529510">
    <property type="component" value="Unassembled WGS sequence"/>
</dbReference>
<sequence>MSPSLYHYTQTVAPHPGLHLPVSITLIASTHVTNQQLYKSPGLSPCKPRSIPPAFSDSRSCLLDYSLRLACDIPVCSCFDPACTTMSLSRPNKSLQVDPLASRHSLPVTEYSVTPGSSSFTPGHSTDMDTDRILFRIKQGPRTLEQHIREFLAIANYSTLPDCTIIEIYCDGVNEPLRARLRREGPRSSLAEFLNFALLCVGSPCTVEERYNADMAAAHPPRRLAVTPDHDATNKFLAWITREMAAVSERTALMAATAVPVHKMAAAPERVHTLAATTEPVHKVAATAVPVHKMAAVPARAHKMAATAEPVHKMAARTELRHVTAAIPEPYKAAAVFPESSQVSKSSQVAAVFPESSQVSRSSQATVDVPVSSQVKAVSCVKSSQSYRPCLNQPPHKMAATPEPPHKMAAVSKPLHKMAAIPEPVVSTRTPPVVMMAHVLDTPLVTVWAAKIALLHAAAATPESGQVTAVPHESSQVTAVPHESSQVTAVPHESSHVTAVVPESSHVVPEPSHVVQESSPVPADPHEPSQAAAVVPEPSQASATAPESSQATTEASKSSNVKPVPANATSAKPQPAQDISVRSQSVHVMSSAPEYLHPSWPPFLRR</sequence>
<proteinExistence type="predicted"/>
<keyword evidence="3" id="KW-1185">Reference proteome</keyword>
<accession>A0ABD0NPW7</accession>
<name>A0ABD0NPW7_CIRMR</name>
<feature type="compositionally biased region" description="Polar residues" evidence="1">
    <location>
        <begin position="539"/>
        <end position="572"/>
    </location>
</feature>
<evidence type="ECO:0000256" key="1">
    <source>
        <dbReference type="SAM" id="MobiDB-lite"/>
    </source>
</evidence>
<feature type="region of interest" description="Disordered" evidence="1">
    <location>
        <begin position="466"/>
        <end position="485"/>
    </location>
</feature>
<reference evidence="2 3" key="1">
    <citation type="submission" date="2024-05" db="EMBL/GenBank/DDBJ databases">
        <title>Genome sequencing and assembly of Indian major carp, Cirrhinus mrigala (Hamilton, 1822).</title>
        <authorList>
            <person name="Mohindra V."/>
            <person name="Chowdhury L.M."/>
            <person name="Lal K."/>
            <person name="Jena J.K."/>
        </authorList>
    </citation>
    <scope>NUCLEOTIDE SEQUENCE [LARGE SCALE GENOMIC DNA]</scope>
    <source>
        <strain evidence="2">CM1030</strain>
        <tissue evidence="2">Blood</tissue>
    </source>
</reference>
<organism evidence="2 3">
    <name type="scientific">Cirrhinus mrigala</name>
    <name type="common">Mrigala</name>
    <dbReference type="NCBI Taxonomy" id="683832"/>
    <lineage>
        <taxon>Eukaryota</taxon>
        <taxon>Metazoa</taxon>
        <taxon>Chordata</taxon>
        <taxon>Craniata</taxon>
        <taxon>Vertebrata</taxon>
        <taxon>Euteleostomi</taxon>
        <taxon>Actinopterygii</taxon>
        <taxon>Neopterygii</taxon>
        <taxon>Teleostei</taxon>
        <taxon>Ostariophysi</taxon>
        <taxon>Cypriniformes</taxon>
        <taxon>Cyprinidae</taxon>
        <taxon>Labeoninae</taxon>
        <taxon>Labeonini</taxon>
        <taxon>Cirrhinus</taxon>
    </lineage>
</organism>
<comment type="caution">
    <text evidence="2">The sequence shown here is derived from an EMBL/GenBank/DDBJ whole genome shotgun (WGS) entry which is preliminary data.</text>
</comment>
<gene>
    <name evidence="2" type="ORF">M9458_039732</name>
</gene>
<feature type="non-terminal residue" evidence="2">
    <location>
        <position position="606"/>
    </location>
</feature>
<feature type="region of interest" description="Disordered" evidence="1">
    <location>
        <begin position="503"/>
        <end position="606"/>
    </location>
</feature>
<dbReference type="AlphaFoldDB" id="A0ABD0NPW7"/>
<evidence type="ECO:0000313" key="3">
    <source>
        <dbReference type="Proteomes" id="UP001529510"/>
    </source>
</evidence>
<feature type="compositionally biased region" description="Low complexity" evidence="1">
    <location>
        <begin position="503"/>
        <end position="521"/>
    </location>
</feature>